<reference evidence="3 4" key="1">
    <citation type="submission" date="2024-01" db="EMBL/GenBank/DDBJ databases">
        <title>The genomes of 5 underutilized Papilionoideae crops provide insights into root nodulation and disease resistanc.</title>
        <authorList>
            <person name="Yuan L."/>
        </authorList>
    </citation>
    <scope>NUCLEOTIDE SEQUENCE [LARGE SCALE GENOMIC DNA]</scope>
    <source>
        <strain evidence="3">ZHUSHIDOU_FW_LH</strain>
        <tissue evidence="3">Leaf</tissue>
    </source>
</reference>
<accession>A0AAN9FLD1</accession>
<keyword evidence="1" id="KW-0520">NAD</keyword>
<dbReference type="InterPro" id="IPR000157">
    <property type="entry name" value="TIR_dom"/>
</dbReference>
<name>A0AAN9FLD1_CROPI</name>
<dbReference type="SUPFAM" id="SSF52200">
    <property type="entry name" value="Toll/Interleukin receptor TIR domain"/>
    <property type="match status" value="1"/>
</dbReference>
<dbReference type="InterPro" id="IPR035897">
    <property type="entry name" value="Toll_tir_struct_dom_sf"/>
</dbReference>
<dbReference type="Gene3D" id="3.40.50.10140">
    <property type="entry name" value="Toll/interleukin-1 receptor homology (TIR) domain"/>
    <property type="match status" value="1"/>
</dbReference>
<comment type="caution">
    <text evidence="3">The sequence shown here is derived from an EMBL/GenBank/DDBJ whole genome shotgun (WGS) entry which is preliminary data.</text>
</comment>
<dbReference type="PROSITE" id="PS50104">
    <property type="entry name" value="TIR"/>
    <property type="match status" value="1"/>
</dbReference>
<dbReference type="AlphaFoldDB" id="A0AAN9FLD1"/>
<sequence>MTTHFHHEDLLVYSRPRTPPTHPYCCRASHRHRRRPAIVAPHAATIAIHSAVVNLSLRYEYKTVQGIVELSRLSIIVFSENYATSSWCLSLMNLSIYILEWKRVKYHLVWPIYYKVEPSDVWHQRNSYAKAMAAHENRLGKESEKVQKWKSALSEVANLEKLHFETGYATVPVQCLFLMMHWGSIIGNLEVIPSKLAILHGSTHIEELVATMLVYI</sequence>
<evidence type="ECO:0000313" key="4">
    <source>
        <dbReference type="Proteomes" id="UP001372338"/>
    </source>
</evidence>
<dbReference type="EMBL" id="JAYWIO010000003">
    <property type="protein sequence ID" value="KAK7276811.1"/>
    <property type="molecule type" value="Genomic_DNA"/>
</dbReference>
<evidence type="ECO:0000259" key="2">
    <source>
        <dbReference type="PROSITE" id="PS50104"/>
    </source>
</evidence>
<gene>
    <name evidence="3" type="ORF">RIF29_17957</name>
</gene>
<dbReference type="GO" id="GO:0007165">
    <property type="term" value="P:signal transduction"/>
    <property type="evidence" value="ECO:0007669"/>
    <property type="project" value="InterPro"/>
</dbReference>
<dbReference type="Proteomes" id="UP001372338">
    <property type="component" value="Unassembled WGS sequence"/>
</dbReference>
<evidence type="ECO:0000256" key="1">
    <source>
        <dbReference type="ARBA" id="ARBA00023027"/>
    </source>
</evidence>
<proteinExistence type="predicted"/>
<dbReference type="PANTHER" id="PTHR32009:SF113">
    <property type="entry name" value="TIR-LIKE DOMAIN PROTEIN TSDC PROTEIN"/>
    <property type="match status" value="1"/>
</dbReference>
<dbReference type="Pfam" id="PF01582">
    <property type="entry name" value="TIR"/>
    <property type="match status" value="1"/>
</dbReference>
<feature type="domain" description="TIR" evidence="2">
    <location>
        <begin position="5"/>
        <end position="157"/>
    </location>
</feature>
<keyword evidence="4" id="KW-1185">Reference proteome</keyword>
<organism evidence="3 4">
    <name type="scientific">Crotalaria pallida</name>
    <name type="common">Smooth rattlebox</name>
    <name type="synonym">Crotalaria striata</name>
    <dbReference type="NCBI Taxonomy" id="3830"/>
    <lineage>
        <taxon>Eukaryota</taxon>
        <taxon>Viridiplantae</taxon>
        <taxon>Streptophyta</taxon>
        <taxon>Embryophyta</taxon>
        <taxon>Tracheophyta</taxon>
        <taxon>Spermatophyta</taxon>
        <taxon>Magnoliopsida</taxon>
        <taxon>eudicotyledons</taxon>
        <taxon>Gunneridae</taxon>
        <taxon>Pentapetalae</taxon>
        <taxon>rosids</taxon>
        <taxon>fabids</taxon>
        <taxon>Fabales</taxon>
        <taxon>Fabaceae</taxon>
        <taxon>Papilionoideae</taxon>
        <taxon>50 kb inversion clade</taxon>
        <taxon>genistoids sensu lato</taxon>
        <taxon>core genistoids</taxon>
        <taxon>Crotalarieae</taxon>
        <taxon>Crotalaria</taxon>
    </lineage>
</organism>
<dbReference type="PANTHER" id="PTHR32009">
    <property type="entry name" value="TMV RESISTANCE PROTEIN N-LIKE"/>
    <property type="match status" value="1"/>
</dbReference>
<evidence type="ECO:0000313" key="3">
    <source>
        <dbReference type="EMBL" id="KAK7276811.1"/>
    </source>
</evidence>
<protein>
    <recommendedName>
        <fullName evidence="2">TIR domain-containing protein</fullName>
    </recommendedName>
</protein>